<protein>
    <recommendedName>
        <fullName evidence="6">Laminin subunit alpha-2</fullName>
    </recommendedName>
</protein>
<dbReference type="AlphaFoldDB" id="E2AAH6"/>
<dbReference type="Proteomes" id="UP000000311">
    <property type="component" value="Unassembled WGS sequence"/>
</dbReference>
<sequence length="458" mass="53738">MARVALLVTVLAAVVYISQAIPVSENVEDEQLKSKEIFDQIQPESKEILDRVQPESKEILDQVQPESKEILDQNQSKSEEILDQIQPKSEENLDQPDDTSENELEDSKNKDWHDHRKENLKRKLEILEKILRDSEIRDNKWKTKGIERQIERIQQRTRRNSQYAPIDIANVNDIEKIFTDQLPSMLKDVFNSFVQDKNEFSKKFVESFFEIMNNVLTLFEKDEISENVENLKEKLIKFEADIDEEITDKKRNFSKNIVKKLKDLTNNVKNLQDLSKNVIERLMSEDDSKKMIENLKEQLPQQKKDISNILKVKKEIVEGILKIDVDKKIEVIYDVFKNLKNLQNIKDMFLNIIQLKLNNIKGAKQIITNLSPMFLKTIHDFLKDIVFKITENENGRIDILKGAIERFNEIKSKTKKGIEDSQIGEIFDNISKKPFIEKLPFNRLNDLSKDVLSKIKRD</sequence>
<dbReference type="EMBL" id="GL438125">
    <property type="protein sequence ID" value="EFN69577.1"/>
    <property type="molecule type" value="Genomic_DNA"/>
</dbReference>
<evidence type="ECO:0000256" key="2">
    <source>
        <dbReference type="SAM" id="MobiDB-lite"/>
    </source>
</evidence>
<accession>E2AAH6</accession>
<feature type="region of interest" description="Disordered" evidence="2">
    <location>
        <begin position="46"/>
        <end position="115"/>
    </location>
</feature>
<feature type="compositionally biased region" description="Basic and acidic residues" evidence="2">
    <location>
        <begin position="46"/>
        <end position="71"/>
    </location>
</feature>
<feature type="signal peptide" evidence="3">
    <location>
        <begin position="1"/>
        <end position="20"/>
    </location>
</feature>
<evidence type="ECO:0000256" key="3">
    <source>
        <dbReference type="SAM" id="SignalP"/>
    </source>
</evidence>
<evidence type="ECO:0000313" key="5">
    <source>
        <dbReference type="Proteomes" id="UP000000311"/>
    </source>
</evidence>
<keyword evidence="5" id="KW-1185">Reference proteome</keyword>
<reference evidence="4 5" key="1">
    <citation type="journal article" date="2010" name="Science">
        <title>Genomic comparison of the ants Camponotus floridanus and Harpegnathos saltator.</title>
        <authorList>
            <person name="Bonasio R."/>
            <person name="Zhang G."/>
            <person name="Ye C."/>
            <person name="Mutti N.S."/>
            <person name="Fang X."/>
            <person name="Qin N."/>
            <person name="Donahue G."/>
            <person name="Yang P."/>
            <person name="Li Q."/>
            <person name="Li C."/>
            <person name="Zhang P."/>
            <person name="Huang Z."/>
            <person name="Berger S.L."/>
            <person name="Reinberg D."/>
            <person name="Wang J."/>
            <person name="Liebig J."/>
        </authorList>
    </citation>
    <scope>NUCLEOTIDE SEQUENCE [LARGE SCALE GENOMIC DNA]</scope>
    <source>
        <strain evidence="5">C129</strain>
    </source>
</reference>
<keyword evidence="3" id="KW-0732">Signal</keyword>
<feature type="chain" id="PRO_5003156950" description="Laminin subunit alpha-2" evidence="3">
    <location>
        <begin position="21"/>
        <end position="458"/>
    </location>
</feature>
<evidence type="ECO:0008006" key="6">
    <source>
        <dbReference type="Google" id="ProtNLM"/>
    </source>
</evidence>
<dbReference type="OrthoDB" id="10069900at2759"/>
<feature type="coiled-coil region" evidence="1">
    <location>
        <begin position="221"/>
        <end position="312"/>
    </location>
</feature>
<dbReference type="InParanoid" id="E2AAH6"/>
<gene>
    <name evidence="4" type="ORF">EAG_04523</name>
</gene>
<evidence type="ECO:0000313" key="4">
    <source>
        <dbReference type="EMBL" id="EFN69577.1"/>
    </source>
</evidence>
<proteinExistence type="predicted"/>
<organism evidence="5">
    <name type="scientific">Camponotus floridanus</name>
    <name type="common">Florida carpenter ant</name>
    <dbReference type="NCBI Taxonomy" id="104421"/>
    <lineage>
        <taxon>Eukaryota</taxon>
        <taxon>Metazoa</taxon>
        <taxon>Ecdysozoa</taxon>
        <taxon>Arthropoda</taxon>
        <taxon>Hexapoda</taxon>
        <taxon>Insecta</taxon>
        <taxon>Pterygota</taxon>
        <taxon>Neoptera</taxon>
        <taxon>Endopterygota</taxon>
        <taxon>Hymenoptera</taxon>
        <taxon>Apocrita</taxon>
        <taxon>Aculeata</taxon>
        <taxon>Formicoidea</taxon>
        <taxon>Formicidae</taxon>
        <taxon>Formicinae</taxon>
        <taxon>Camponotus</taxon>
    </lineage>
</organism>
<evidence type="ECO:0000256" key="1">
    <source>
        <dbReference type="SAM" id="Coils"/>
    </source>
</evidence>
<dbReference type="KEGG" id="cfo:105250202"/>
<feature type="compositionally biased region" description="Acidic residues" evidence="2">
    <location>
        <begin position="92"/>
        <end position="104"/>
    </location>
</feature>
<name>E2AAH6_CAMFO</name>
<feature type="compositionally biased region" description="Basic and acidic residues" evidence="2">
    <location>
        <begin position="105"/>
        <end position="115"/>
    </location>
</feature>
<keyword evidence="1" id="KW-0175">Coiled coil</keyword>